<dbReference type="GO" id="GO:0016740">
    <property type="term" value="F:transferase activity"/>
    <property type="evidence" value="ECO:0007669"/>
    <property type="project" value="UniProtKB-KW"/>
</dbReference>
<name>A0A1C4XBG4_9ACTN</name>
<keyword evidence="3" id="KW-1185">Reference proteome</keyword>
<dbReference type="InterPro" id="IPR032696">
    <property type="entry name" value="SQ_cyclase_C"/>
</dbReference>
<dbReference type="EMBL" id="LT607409">
    <property type="protein sequence ID" value="SCF05880.1"/>
    <property type="molecule type" value="Genomic_DNA"/>
</dbReference>
<feature type="domain" description="Squalene cyclase C-terminal" evidence="1">
    <location>
        <begin position="325"/>
        <end position="431"/>
    </location>
</feature>
<dbReference type="CDD" id="cd00688">
    <property type="entry name" value="ISOPREN_C2_like"/>
    <property type="match status" value="1"/>
</dbReference>
<dbReference type="PANTHER" id="PTHR31739:SF25">
    <property type="entry name" value="(E,E)-GERANYLLINALOOL SYNTHASE"/>
    <property type="match status" value="1"/>
</dbReference>
<keyword evidence="2" id="KW-0808">Transferase</keyword>
<evidence type="ECO:0000313" key="2">
    <source>
        <dbReference type="EMBL" id="SCF05880.1"/>
    </source>
</evidence>
<accession>A0A1C4XBG4</accession>
<dbReference type="AlphaFoldDB" id="A0A1C4XBG4"/>
<dbReference type="RefSeq" id="WP_088988786.1">
    <property type="nucleotide sequence ID" value="NZ_LT607409.1"/>
</dbReference>
<dbReference type="GO" id="GO:0010333">
    <property type="term" value="F:terpene synthase activity"/>
    <property type="evidence" value="ECO:0007669"/>
    <property type="project" value="InterPro"/>
</dbReference>
<reference evidence="3" key="1">
    <citation type="submission" date="2016-06" db="EMBL/GenBank/DDBJ databases">
        <authorList>
            <person name="Varghese N."/>
            <person name="Submissions Spin"/>
        </authorList>
    </citation>
    <scope>NUCLEOTIDE SEQUENCE [LARGE SCALE GENOMIC DNA]</scope>
    <source>
        <strain evidence="3">DSM 45160</strain>
    </source>
</reference>
<dbReference type="SUPFAM" id="SSF48239">
    <property type="entry name" value="Terpenoid cyclases/Protein prenyltransferases"/>
    <property type="match status" value="2"/>
</dbReference>
<dbReference type="InterPro" id="IPR008930">
    <property type="entry name" value="Terpenoid_cyclase/PrenylTrfase"/>
</dbReference>
<dbReference type="GO" id="GO:0000287">
    <property type="term" value="F:magnesium ion binding"/>
    <property type="evidence" value="ECO:0007669"/>
    <property type="project" value="TreeGrafter"/>
</dbReference>
<organism evidence="2 3">
    <name type="scientific">Micromonospora chokoriensis</name>
    <dbReference type="NCBI Taxonomy" id="356851"/>
    <lineage>
        <taxon>Bacteria</taxon>
        <taxon>Bacillati</taxon>
        <taxon>Actinomycetota</taxon>
        <taxon>Actinomycetes</taxon>
        <taxon>Micromonosporales</taxon>
        <taxon>Micromonosporaceae</taxon>
        <taxon>Micromonospora</taxon>
    </lineage>
</organism>
<dbReference type="PANTHER" id="PTHR31739">
    <property type="entry name" value="ENT-COPALYL DIPHOSPHATE SYNTHASE, CHLOROPLASTIC"/>
    <property type="match status" value="1"/>
</dbReference>
<dbReference type="Proteomes" id="UP000198224">
    <property type="component" value="Chromosome I"/>
</dbReference>
<sequence>MLRDPAGQMSPSTYETGRLVSLAPWLTGHEERVRHLLRNQRLDGGWGPPEGYALVPTLSATEALLAVLIRSPADVLVDAVDRGLLWLRSWLATTHTIPDTPAIDLIVPALTDAINEHLGCRDIPRGLVHWQAGPRLPLPYGMDDKRLDVVRGIIAAGAPVPEKLLHALEVVGDIAHHAVGIQPLPPGVIGASPAATAAWLGAAGEAGGHGWVRAHLESVIRRHDGLAPCATPLGVFERAWVVGSLTRAGIAVPPVPDLVDSLTADLTSVGTPAGPGLPPDADTTSVTLYALSRLGVPTDPSSLWGFETDAGFCTWPGEDGFSVTTNAHVLDALSQHAASQSDAAPRYRSAVRRLVDALRSCQLPDGSWQDRWHASPYYATVCCTLALADAAPSAAAESLTRAVRWVVATQQQDGSWGRWNGSLEETAYAMQILAVAGRDLPAADSALDRGLSYLGGASANPKEGPALWHDKDLYHPTKIVRAAVLAAQHLATERHPRATVNDDLGTCPT</sequence>
<dbReference type="InterPro" id="IPR050148">
    <property type="entry name" value="Terpene_synthase-like"/>
</dbReference>
<evidence type="ECO:0000313" key="3">
    <source>
        <dbReference type="Proteomes" id="UP000198224"/>
    </source>
</evidence>
<dbReference type="Gene3D" id="1.50.10.160">
    <property type="match status" value="1"/>
</dbReference>
<protein>
    <submittedName>
        <fullName evidence="2">Prenyltransferase and squalene oxidase repeat-containing protein</fullName>
    </submittedName>
</protein>
<dbReference type="GO" id="GO:0016102">
    <property type="term" value="P:diterpenoid biosynthetic process"/>
    <property type="evidence" value="ECO:0007669"/>
    <property type="project" value="TreeGrafter"/>
</dbReference>
<proteinExistence type="predicted"/>
<dbReference type="Pfam" id="PF13243">
    <property type="entry name" value="SQHop_cyclase_C"/>
    <property type="match status" value="1"/>
</dbReference>
<evidence type="ECO:0000259" key="1">
    <source>
        <dbReference type="Pfam" id="PF13243"/>
    </source>
</evidence>
<gene>
    <name evidence="2" type="ORF">GA0070612_3416</name>
</gene>
<dbReference type="Gene3D" id="1.50.10.20">
    <property type="match status" value="1"/>
</dbReference>